<keyword evidence="3" id="KW-1185">Reference proteome</keyword>
<dbReference type="Proteomes" id="UP000285146">
    <property type="component" value="Unassembled WGS sequence"/>
</dbReference>
<dbReference type="AlphaFoldDB" id="A0A423XG99"/>
<dbReference type="InParanoid" id="A0A423XG99"/>
<proteinExistence type="predicted"/>
<protein>
    <submittedName>
        <fullName evidence="2">Uncharacterized protein</fullName>
    </submittedName>
</protein>
<dbReference type="EMBL" id="LKEB01000010">
    <property type="protein sequence ID" value="ROW15184.1"/>
    <property type="molecule type" value="Genomic_DNA"/>
</dbReference>
<dbReference type="OrthoDB" id="4500473at2759"/>
<evidence type="ECO:0000313" key="3">
    <source>
        <dbReference type="Proteomes" id="UP000285146"/>
    </source>
</evidence>
<evidence type="ECO:0000256" key="1">
    <source>
        <dbReference type="SAM" id="MobiDB-lite"/>
    </source>
</evidence>
<evidence type="ECO:0000313" key="2">
    <source>
        <dbReference type="EMBL" id="ROW15184.1"/>
    </source>
</evidence>
<organism evidence="2 3">
    <name type="scientific">Cytospora leucostoma</name>
    <dbReference type="NCBI Taxonomy" id="1230097"/>
    <lineage>
        <taxon>Eukaryota</taxon>
        <taxon>Fungi</taxon>
        <taxon>Dikarya</taxon>
        <taxon>Ascomycota</taxon>
        <taxon>Pezizomycotina</taxon>
        <taxon>Sordariomycetes</taxon>
        <taxon>Sordariomycetidae</taxon>
        <taxon>Diaporthales</taxon>
        <taxon>Cytosporaceae</taxon>
        <taxon>Cytospora</taxon>
    </lineage>
</organism>
<accession>A0A423XG99</accession>
<comment type="caution">
    <text evidence="2">The sequence shown here is derived from an EMBL/GenBank/DDBJ whole genome shotgun (WGS) entry which is preliminary data.</text>
</comment>
<name>A0A423XG99_9PEZI</name>
<reference evidence="2 3" key="1">
    <citation type="submission" date="2015-09" db="EMBL/GenBank/DDBJ databases">
        <title>Host preference determinants of Valsa canker pathogens revealed by comparative genomics.</title>
        <authorList>
            <person name="Yin Z."/>
            <person name="Huang L."/>
        </authorList>
    </citation>
    <scope>NUCLEOTIDE SEQUENCE [LARGE SCALE GENOMIC DNA]</scope>
    <source>
        <strain evidence="2 3">SXYLt</strain>
    </source>
</reference>
<gene>
    <name evidence="2" type="ORF">VPNG_03033</name>
</gene>
<feature type="region of interest" description="Disordered" evidence="1">
    <location>
        <begin position="247"/>
        <end position="269"/>
    </location>
</feature>
<sequence length="269" mass="29831">MGKLYYFQAPSFDIDPDSEIAPKLGSIFPNLHMLTAPLNQDDYVSVPEHVKNRSVLTHFAETVDQSLQAEASVGTNVLQGSTGSIDVIYAFARNKKNIYSCSQLETLEFAPTQEFVNECITASPGVQAFIENSIVGRKRVYMITGLKIATGFTMSSTKATQHSPQLRFAANAMLTGVPLDTGLGLQFDAANSRTVESGQTVNRIVFAYRVIRIKLSWDGLARYKYRSGGRFAVDDGSDEDREDKWVLMPLDAEDRPRDFPDSVQVEQRG</sequence>